<keyword evidence="7 11" id="KW-0406">Ion transport</keyword>
<reference evidence="14" key="1">
    <citation type="submission" date="2021-10" db="EMBL/GenBank/DDBJ databases">
        <title>Tropical sea cucumber genome reveals ecological adaptation and Cuvierian tubules defense mechanism.</title>
        <authorList>
            <person name="Chen T."/>
        </authorList>
    </citation>
    <scope>NUCLEOTIDE SEQUENCE</scope>
    <source>
        <strain evidence="14">Nanhai2018</strain>
        <tissue evidence="14">Muscle</tissue>
    </source>
</reference>
<feature type="region of interest" description="Disordered" evidence="12">
    <location>
        <begin position="45"/>
        <end position="94"/>
    </location>
</feature>
<evidence type="ECO:0000256" key="7">
    <source>
        <dbReference type="ARBA" id="ARBA00023065"/>
    </source>
</evidence>
<evidence type="ECO:0000256" key="8">
    <source>
        <dbReference type="ARBA" id="ARBA00023136"/>
    </source>
</evidence>
<accession>A0A9Q1H5E1</accession>
<evidence type="ECO:0000256" key="6">
    <source>
        <dbReference type="ARBA" id="ARBA00023053"/>
    </source>
</evidence>
<dbReference type="Pfam" id="PF00858">
    <property type="entry name" value="ASC"/>
    <property type="match status" value="2"/>
</dbReference>
<comment type="caution">
    <text evidence="14">The sequence shown here is derived from an EMBL/GenBank/DDBJ whole genome shotgun (WGS) entry which is preliminary data.</text>
</comment>
<name>A0A9Q1H5E1_HOLLE</name>
<gene>
    <name evidence="14" type="ORF">HOLleu_23693</name>
</gene>
<dbReference type="EMBL" id="JAIZAY010000011">
    <property type="protein sequence ID" value="KAJ8033448.1"/>
    <property type="molecule type" value="Genomic_DNA"/>
</dbReference>
<feature type="transmembrane region" description="Helical" evidence="13">
    <location>
        <begin position="327"/>
        <end position="353"/>
    </location>
</feature>
<keyword evidence="3 11" id="KW-0894">Sodium channel</keyword>
<keyword evidence="9 11" id="KW-0739">Sodium transport</keyword>
<evidence type="ECO:0000256" key="13">
    <source>
        <dbReference type="SAM" id="Phobius"/>
    </source>
</evidence>
<dbReference type="Proteomes" id="UP001152320">
    <property type="component" value="Chromosome 11"/>
</dbReference>
<dbReference type="PANTHER" id="PTHR11690">
    <property type="entry name" value="AMILORIDE-SENSITIVE SODIUM CHANNEL-RELATED"/>
    <property type="match status" value="1"/>
</dbReference>
<evidence type="ECO:0000256" key="10">
    <source>
        <dbReference type="ARBA" id="ARBA00023303"/>
    </source>
</evidence>
<evidence type="ECO:0000256" key="4">
    <source>
        <dbReference type="ARBA" id="ARBA00022692"/>
    </source>
</evidence>
<evidence type="ECO:0000313" key="15">
    <source>
        <dbReference type="Proteomes" id="UP001152320"/>
    </source>
</evidence>
<dbReference type="PANTHER" id="PTHR11690:SF248">
    <property type="entry name" value="PICKPOCKET 17, ISOFORM A"/>
    <property type="match status" value="1"/>
</dbReference>
<evidence type="ECO:0000256" key="2">
    <source>
        <dbReference type="ARBA" id="ARBA00022448"/>
    </source>
</evidence>
<dbReference type="OrthoDB" id="6238402at2759"/>
<evidence type="ECO:0000256" key="9">
    <source>
        <dbReference type="ARBA" id="ARBA00023201"/>
    </source>
</evidence>
<evidence type="ECO:0000256" key="5">
    <source>
        <dbReference type="ARBA" id="ARBA00022989"/>
    </source>
</evidence>
<evidence type="ECO:0000256" key="11">
    <source>
        <dbReference type="RuleBase" id="RU000679"/>
    </source>
</evidence>
<keyword evidence="4 11" id="KW-0812">Transmembrane</keyword>
<keyword evidence="6" id="KW-0915">Sodium</keyword>
<keyword evidence="10 11" id="KW-0407">Ion channel</keyword>
<proteinExistence type="inferred from homology"/>
<dbReference type="InterPro" id="IPR001873">
    <property type="entry name" value="ENaC"/>
</dbReference>
<keyword evidence="8 13" id="KW-0472">Membrane</keyword>
<evidence type="ECO:0000256" key="3">
    <source>
        <dbReference type="ARBA" id="ARBA00022461"/>
    </source>
</evidence>
<organism evidence="14 15">
    <name type="scientific">Holothuria leucospilota</name>
    <name type="common">Black long sea cucumber</name>
    <name type="synonym">Mertensiothuria leucospilota</name>
    <dbReference type="NCBI Taxonomy" id="206669"/>
    <lineage>
        <taxon>Eukaryota</taxon>
        <taxon>Metazoa</taxon>
        <taxon>Echinodermata</taxon>
        <taxon>Eleutherozoa</taxon>
        <taxon>Echinozoa</taxon>
        <taxon>Holothuroidea</taxon>
        <taxon>Aspidochirotacea</taxon>
        <taxon>Aspidochirotida</taxon>
        <taxon>Holothuriidae</taxon>
        <taxon>Holothuria</taxon>
    </lineage>
</organism>
<sequence>MELIQSEEVIFPAITICNLNRMKKSLMARNERWKDTAALEDGYKYQMSFPTNPPPSSSPPSTLLNKSRDDEGSSAIRTKRGTGEKPNPADDEYWYYDSRSSQDNEPMAYYDFPTFGVRAPPSGDNLSEVESFKAPRFEKLEPARNPTTRELKDMGHKVEDFIVQCKFNNRICDYSDFTTIQNKHYGNCFTFNHGGENDSAFARVTKAGSSYGLHLTLFIEHHEYVGLLTEESGIRLIAHPRNIYPHPEDVGLSVAPGFSTSIGIRKRHLAEKLRKRWYLLPALENVATARENFVKLKIYFEELNYELVEQIPAHTIESVSGTTGGLLGLYVGFSVITVSEFIVLLYDIIAVALKKS</sequence>
<dbReference type="GO" id="GO:0015280">
    <property type="term" value="F:ligand-gated sodium channel activity"/>
    <property type="evidence" value="ECO:0007669"/>
    <property type="project" value="TreeGrafter"/>
</dbReference>
<dbReference type="GO" id="GO:0005886">
    <property type="term" value="C:plasma membrane"/>
    <property type="evidence" value="ECO:0007669"/>
    <property type="project" value="TreeGrafter"/>
</dbReference>
<dbReference type="AlphaFoldDB" id="A0A9Q1H5E1"/>
<protein>
    <submittedName>
        <fullName evidence="14">Amiloride-sensitive sodium channel subunit beta-2</fullName>
    </submittedName>
</protein>
<comment type="similarity">
    <text evidence="11">Belongs to the amiloride-sensitive sodium channel (TC 1.A.6) family.</text>
</comment>
<dbReference type="PRINTS" id="PR01078">
    <property type="entry name" value="AMINACHANNEL"/>
</dbReference>
<dbReference type="Gene3D" id="2.60.470.10">
    <property type="entry name" value="Acid-sensing ion channels like domains"/>
    <property type="match status" value="1"/>
</dbReference>
<evidence type="ECO:0000256" key="12">
    <source>
        <dbReference type="SAM" id="MobiDB-lite"/>
    </source>
</evidence>
<keyword evidence="2 11" id="KW-0813">Transport</keyword>
<comment type="subcellular location">
    <subcellularLocation>
        <location evidence="1">Membrane</location>
        <topology evidence="1">Multi-pass membrane protein</topology>
    </subcellularLocation>
</comment>
<keyword evidence="15" id="KW-1185">Reference proteome</keyword>
<evidence type="ECO:0000313" key="14">
    <source>
        <dbReference type="EMBL" id="KAJ8033448.1"/>
    </source>
</evidence>
<evidence type="ECO:0000256" key="1">
    <source>
        <dbReference type="ARBA" id="ARBA00004141"/>
    </source>
</evidence>
<keyword evidence="5 13" id="KW-1133">Transmembrane helix</keyword>